<evidence type="ECO:0000313" key="1">
    <source>
        <dbReference type="EMBL" id="QDB70887.1"/>
    </source>
</evidence>
<name>A0A4Y5TND9_9CAUD</name>
<dbReference type="EMBL" id="MK816297">
    <property type="protein sequence ID" value="QDB70887.1"/>
    <property type="molecule type" value="Genomic_DNA"/>
</dbReference>
<dbReference type="Proteomes" id="UP000319293">
    <property type="component" value="Segment"/>
</dbReference>
<keyword evidence="2" id="KW-1185">Reference proteome</keyword>
<proteinExistence type="predicted"/>
<sequence>MQHTERESLRAVAAMVDQAIEKCIADMRPFSLLPVSKLDAVTYMFDAPGAAWRTVVTREQRVAARGVTRELATKRLMVGLVGAAAQAVLISNAYTPRQAQYAASQAAWARRWLVTL</sequence>
<dbReference type="RefSeq" id="YP_010671816.1">
    <property type="nucleotide sequence ID" value="NC_070971.1"/>
</dbReference>
<evidence type="ECO:0000313" key="2">
    <source>
        <dbReference type="Proteomes" id="UP000319293"/>
    </source>
</evidence>
<reference evidence="1 2" key="1">
    <citation type="submission" date="2019-04" db="EMBL/GenBank/DDBJ databases">
        <title>Complete genome sequence of a novel bacteriophage, PBPA162, infecting Pseudomonas aeruginosa.</title>
        <authorList>
            <person name="Myung H."/>
            <person name="Hong H."/>
            <person name="Cho J."/>
        </authorList>
    </citation>
    <scope>NUCLEOTIDE SEQUENCE [LARGE SCALE GENOMIC DNA]</scope>
</reference>
<organism evidence="1 2">
    <name type="scientific">Pseudomonas virus PBPA162</name>
    <dbReference type="NCBI Taxonomy" id="2588096"/>
    <lineage>
        <taxon>Viruses</taxon>
        <taxon>Duplodnaviria</taxon>
        <taxon>Heunggongvirae</taxon>
        <taxon>Uroviricota</taxon>
        <taxon>Caudoviricetes</taxon>
        <taxon>Queuovirinae</taxon>
        <taxon>Iggyvirus</taxon>
        <taxon>Iggyvirus PBPA162</taxon>
    </lineage>
</organism>
<dbReference type="KEGG" id="vg:77948072"/>
<accession>A0A4Y5TND9</accession>
<dbReference type="GeneID" id="77948072"/>
<protein>
    <submittedName>
        <fullName evidence="1">Uncharacterized protein</fullName>
    </submittedName>
</protein>